<evidence type="ECO:0000256" key="1">
    <source>
        <dbReference type="ARBA" id="ARBA00004123"/>
    </source>
</evidence>
<proteinExistence type="predicted"/>
<accession>A0A835NPG1</accession>
<dbReference type="EMBL" id="JADDUC010000080">
    <property type="protein sequence ID" value="KAG0119728.1"/>
    <property type="molecule type" value="Genomic_DNA"/>
</dbReference>
<dbReference type="PROSITE" id="PS00658">
    <property type="entry name" value="FORK_HEAD_2"/>
    <property type="match status" value="1"/>
</dbReference>
<comment type="subcellular location">
    <subcellularLocation>
        <location evidence="1 4">Nucleus</location>
    </subcellularLocation>
</comment>
<dbReference type="AlphaFoldDB" id="A0A835NPG1"/>
<reference evidence="7" key="1">
    <citation type="submission" date="2020-10" db="EMBL/GenBank/DDBJ databases">
        <title>Feather gene expression reveals the developmental basis of iridescence in African starlings.</title>
        <authorList>
            <person name="Rubenstein D.R."/>
        </authorList>
    </citation>
    <scope>NUCLEOTIDE SEQUENCE</scope>
    <source>
        <strain evidence="7">SS15</strain>
        <tissue evidence="7">Liver</tissue>
    </source>
</reference>
<keyword evidence="2 4" id="KW-0238">DNA-binding</keyword>
<evidence type="ECO:0000259" key="6">
    <source>
        <dbReference type="PROSITE" id="PS50039"/>
    </source>
</evidence>
<dbReference type="PANTHER" id="PTHR11829:SF142">
    <property type="entry name" value="FORK-HEAD DOMAIN-CONTAINING PROTEIN"/>
    <property type="match status" value="1"/>
</dbReference>
<dbReference type="GO" id="GO:0009653">
    <property type="term" value="P:anatomical structure morphogenesis"/>
    <property type="evidence" value="ECO:0007669"/>
    <property type="project" value="TreeGrafter"/>
</dbReference>
<evidence type="ECO:0000256" key="4">
    <source>
        <dbReference type="PROSITE-ProRule" id="PRU00089"/>
    </source>
</evidence>
<evidence type="ECO:0000313" key="8">
    <source>
        <dbReference type="EMBL" id="KAI1239282.1"/>
    </source>
</evidence>
<dbReference type="EMBL" id="JADDUC020000005">
    <property type="protein sequence ID" value="KAI1239282.1"/>
    <property type="molecule type" value="Genomic_DNA"/>
</dbReference>
<dbReference type="GO" id="GO:0000978">
    <property type="term" value="F:RNA polymerase II cis-regulatory region sequence-specific DNA binding"/>
    <property type="evidence" value="ECO:0007669"/>
    <property type="project" value="TreeGrafter"/>
</dbReference>
<dbReference type="OrthoDB" id="5954824at2759"/>
<reference evidence="8 9" key="2">
    <citation type="journal article" date="2021" name="J. Hered.">
        <title>Feather Gene Expression Elucidates the Developmental Basis of Plumage Iridescence in African Starlings.</title>
        <authorList>
            <person name="Rubenstein D.R."/>
            <person name="Corvelo A."/>
            <person name="MacManes M.D."/>
            <person name="Maia R."/>
            <person name="Narzisi G."/>
            <person name="Rousaki A."/>
            <person name="Vandenabeele P."/>
            <person name="Shawkey M.D."/>
            <person name="Solomon J."/>
        </authorList>
    </citation>
    <scope>NUCLEOTIDE SEQUENCE [LARGE SCALE GENOMIC DNA]</scope>
    <source>
        <strain evidence="8">SS15</strain>
    </source>
</reference>
<evidence type="ECO:0000313" key="9">
    <source>
        <dbReference type="Proteomes" id="UP000618051"/>
    </source>
</evidence>
<dbReference type="SUPFAM" id="SSF46785">
    <property type="entry name" value="Winged helix' DNA-binding domain"/>
    <property type="match status" value="1"/>
</dbReference>
<feature type="region of interest" description="Disordered" evidence="5">
    <location>
        <begin position="266"/>
        <end position="287"/>
    </location>
</feature>
<dbReference type="InterPro" id="IPR036390">
    <property type="entry name" value="WH_DNA-bd_sf"/>
</dbReference>
<keyword evidence="9" id="KW-1185">Reference proteome</keyword>
<feature type="compositionally biased region" description="Basic and acidic residues" evidence="5">
    <location>
        <begin position="269"/>
        <end position="279"/>
    </location>
</feature>
<dbReference type="GO" id="GO:0030154">
    <property type="term" value="P:cell differentiation"/>
    <property type="evidence" value="ECO:0007669"/>
    <property type="project" value="TreeGrafter"/>
</dbReference>
<dbReference type="SMART" id="SM00339">
    <property type="entry name" value="FH"/>
    <property type="match status" value="1"/>
</dbReference>
<keyword evidence="3 4" id="KW-0539">Nucleus</keyword>
<dbReference type="GO" id="GO:0000981">
    <property type="term" value="F:DNA-binding transcription factor activity, RNA polymerase II-specific"/>
    <property type="evidence" value="ECO:0007669"/>
    <property type="project" value="TreeGrafter"/>
</dbReference>
<dbReference type="InterPro" id="IPR001766">
    <property type="entry name" value="Fork_head_dom"/>
</dbReference>
<dbReference type="Proteomes" id="UP000618051">
    <property type="component" value="Unassembled WGS sequence"/>
</dbReference>
<evidence type="ECO:0000256" key="5">
    <source>
        <dbReference type="SAM" id="MobiDB-lite"/>
    </source>
</evidence>
<dbReference type="InterPro" id="IPR036388">
    <property type="entry name" value="WH-like_DNA-bd_sf"/>
</dbReference>
<dbReference type="PROSITE" id="PS50039">
    <property type="entry name" value="FORK_HEAD_3"/>
    <property type="match status" value="1"/>
</dbReference>
<sequence length="375" mass="41449">MENVQVHSFYTTPTFPAAAFPLELEPGAVCGVLQLAAAALPRARRARSQVPKKGCKTMDVGKEHHGPWRDVGSLCHPLCKPKTAFPSQQLRAAHPREGSLLKLGSVFSHLCPSGEQPRADPEYEQTKPPLACSALIRHTCISAQLQETSCQQGQLQKTLENLQYEAAFCPPLEKVVSGAQAAGSPRKITASGALVHKFLFTTATQYRYISVHLKILVPSNLNQEPNTRNSQILNSLTDTRSNPNASANETFLEMLVGVSASSSSEDEELRLRGRGEKRSLTSTSKGRGWRNSVRHNLSLNDCFIKVGRCEDGKGNYWSIHPSNLNDFVRGDFRQHRRSRKRGRQKEADHCPAIGNILEAIPDFWHNVKTTVAPND</sequence>
<dbReference type="GO" id="GO:0005634">
    <property type="term" value="C:nucleus"/>
    <property type="evidence" value="ECO:0007669"/>
    <property type="project" value="UniProtKB-SubCell"/>
</dbReference>
<dbReference type="PANTHER" id="PTHR11829">
    <property type="entry name" value="FORKHEAD BOX PROTEIN"/>
    <property type="match status" value="1"/>
</dbReference>
<feature type="domain" description="Fork-head" evidence="6">
    <location>
        <begin position="278"/>
        <end position="337"/>
    </location>
</feature>
<gene>
    <name evidence="8" type="ORF">IHE44_0012397</name>
    <name evidence="7" type="ORF">IHE44_013817</name>
</gene>
<name>A0A835NPG1_9PASS</name>
<dbReference type="Gene3D" id="1.10.10.10">
    <property type="entry name" value="Winged helix-like DNA-binding domain superfamily/Winged helix DNA-binding domain"/>
    <property type="match status" value="1"/>
</dbReference>
<dbReference type="Pfam" id="PF00250">
    <property type="entry name" value="Forkhead"/>
    <property type="match status" value="1"/>
</dbReference>
<organism evidence="7">
    <name type="scientific">Lamprotornis superbus</name>
    <dbReference type="NCBI Taxonomy" id="245042"/>
    <lineage>
        <taxon>Eukaryota</taxon>
        <taxon>Metazoa</taxon>
        <taxon>Chordata</taxon>
        <taxon>Craniata</taxon>
        <taxon>Vertebrata</taxon>
        <taxon>Euteleostomi</taxon>
        <taxon>Archelosauria</taxon>
        <taxon>Archosauria</taxon>
        <taxon>Dinosauria</taxon>
        <taxon>Saurischia</taxon>
        <taxon>Theropoda</taxon>
        <taxon>Coelurosauria</taxon>
        <taxon>Aves</taxon>
        <taxon>Neognathae</taxon>
        <taxon>Neoaves</taxon>
        <taxon>Telluraves</taxon>
        <taxon>Australaves</taxon>
        <taxon>Passeriformes</taxon>
        <taxon>Sturnidae</taxon>
        <taxon>Lamprotornis</taxon>
    </lineage>
</organism>
<feature type="DNA-binding region" description="Fork-head" evidence="4">
    <location>
        <begin position="278"/>
        <end position="337"/>
    </location>
</feature>
<comment type="caution">
    <text evidence="7">The sequence shown here is derived from an EMBL/GenBank/DDBJ whole genome shotgun (WGS) entry which is preliminary data.</text>
</comment>
<evidence type="ECO:0000313" key="7">
    <source>
        <dbReference type="EMBL" id="KAG0119728.1"/>
    </source>
</evidence>
<evidence type="ECO:0000256" key="2">
    <source>
        <dbReference type="ARBA" id="ARBA00023125"/>
    </source>
</evidence>
<evidence type="ECO:0000256" key="3">
    <source>
        <dbReference type="ARBA" id="ARBA00023242"/>
    </source>
</evidence>
<dbReference type="InterPro" id="IPR050211">
    <property type="entry name" value="FOX_domain-containing"/>
</dbReference>
<reference evidence="8" key="3">
    <citation type="submission" date="2022-01" db="EMBL/GenBank/DDBJ databases">
        <authorList>
            <person name="Rubenstein D.R."/>
        </authorList>
    </citation>
    <scope>NUCLEOTIDE SEQUENCE</scope>
    <source>
        <strain evidence="8">SS15</strain>
        <tissue evidence="8">Liver</tissue>
    </source>
</reference>
<dbReference type="InterPro" id="IPR030456">
    <property type="entry name" value="TF_fork_head_CS_2"/>
</dbReference>
<protein>
    <recommendedName>
        <fullName evidence="6">Fork-head domain-containing protein</fullName>
    </recommendedName>
</protein>